<dbReference type="PANTHER" id="PTHR30035:SF3">
    <property type="entry name" value="INTERMEMBRANE PHOSPHOLIPID TRANSPORT SYSTEM LIPOPROTEIN MLAA"/>
    <property type="match status" value="1"/>
</dbReference>
<dbReference type="EMBL" id="UOFV01000222">
    <property type="protein sequence ID" value="VAX00720.1"/>
    <property type="molecule type" value="Genomic_DNA"/>
</dbReference>
<dbReference type="GO" id="GO:0016020">
    <property type="term" value="C:membrane"/>
    <property type="evidence" value="ECO:0007669"/>
    <property type="project" value="InterPro"/>
</dbReference>
<keyword evidence="2" id="KW-0449">Lipoprotein</keyword>
<evidence type="ECO:0000313" key="2">
    <source>
        <dbReference type="EMBL" id="VAX00720.1"/>
    </source>
</evidence>
<dbReference type="PANTHER" id="PTHR30035">
    <property type="entry name" value="LIPOPROTEIN VACJ-RELATED"/>
    <property type="match status" value="1"/>
</dbReference>
<organism evidence="2">
    <name type="scientific">hydrothermal vent metagenome</name>
    <dbReference type="NCBI Taxonomy" id="652676"/>
    <lineage>
        <taxon>unclassified sequences</taxon>
        <taxon>metagenomes</taxon>
        <taxon>ecological metagenomes</taxon>
    </lineage>
</organism>
<feature type="non-terminal residue" evidence="2">
    <location>
        <position position="105"/>
    </location>
</feature>
<dbReference type="GO" id="GO:0120010">
    <property type="term" value="P:intermembrane phospholipid transfer"/>
    <property type="evidence" value="ECO:0007669"/>
    <property type="project" value="TreeGrafter"/>
</dbReference>
<keyword evidence="1" id="KW-0732">Signal</keyword>
<reference evidence="2" key="1">
    <citation type="submission" date="2018-06" db="EMBL/GenBank/DDBJ databases">
        <authorList>
            <person name="Zhirakovskaya E."/>
        </authorList>
    </citation>
    <scope>NUCLEOTIDE SEQUENCE</scope>
</reference>
<accession>A0A3B1AR91</accession>
<proteinExistence type="predicted"/>
<dbReference type="PRINTS" id="PR01805">
    <property type="entry name" value="VACJLIPOPROT"/>
</dbReference>
<name>A0A3B1AR91_9ZZZZ</name>
<protein>
    <submittedName>
        <fullName evidence="2">Outer-membrane-phospholipid-binding lipoprotein MlaA</fullName>
    </submittedName>
</protein>
<dbReference type="Pfam" id="PF04333">
    <property type="entry name" value="MlaA"/>
    <property type="match status" value="1"/>
</dbReference>
<dbReference type="InterPro" id="IPR007428">
    <property type="entry name" value="MlaA"/>
</dbReference>
<dbReference type="AlphaFoldDB" id="A0A3B1AR91"/>
<evidence type="ECO:0000256" key="1">
    <source>
        <dbReference type="ARBA" id="ARBA00022729"/>
    </source>
</evidence>
<sequence length="105" mass="11436">MANLSYLRAFSLTLFISAATTGCASLGGASHNDIDDSDAHDPFQSYNRAVHGFNQSFDQTVATPVAETYQTVMPDWADKGVTNFFGNLGDVLVLTNNLLQLKFQQ</sequence>
<gene>
    <name evidence="2" type="ORF">MNBD_GAMMA19-1936</name>
</gene>